<keyword evidence="6" id="KW-0145">Chemotaxis</keyword>
<comment type="subcellular location">
    <subcellularLocation>
        <location evidence="1">Cell membrane</location>
        <topology evidence="1">Peripheral membrane protein</topology>
        <orientation evidence="1">Cytoplasmic side</orientation>
    </subcellularLocation>
</comment>
<dbReference type="InterPro" id="IPR053716">
    <property type="entry name" value="Flag_assembly_chemotaxis_eff"/>
</dbReference>
<dbReference type="GO" id="GO:0009288">
    <property type="term" value="C:bacterial-type flagellum"/>
    <property type="evidence" value="ECO:0007669"/>
    <property type="project" value="InterPro"/>
</dbReference>
<keyword evidence="11" id="KW-0969">Cilium</keyword>
<evidence type="ECO:0000256" key="3">
    <source>
        <dbReference type="ARBA" id="ARBA00020392"/>
    </source>
</evidence>
<comment type="similarity">
    <text evidence="2">Belongs to the FliJ family.</text>
</comment>
<evidence type="ECO:0000313" key="12">
    <source>
        <dbReference type="Proteomes" id="UP000053881"/>
    </source>
</evidence>
<evidence type="ECO:0000256" key="6">
    <source>
        <dbReference type="ARBA" id="ARBA00022500"/>
    </source>
</evidence>
<keyword evidence="11" id="KW-0282">Flagellum</keyword>
<dbReference type="InterPro" id="IPR012823">
    <property type="entry name" value="Flagell_FliJ"/>
</dbReference>
<keyword evidence="9" id="KW-0472">Membrane</keyword>
<accession>A0A0Q9XN98</accession>
<keyword evidence="10" id="KW-1006">Bacterial flagellum protein export</keyword>
<reference evidence="11 12" key="1">
    <citation type="submission" date="2015-06" db="EMBL/GenBank/DDBJ databases">
        <title>Genome sequencing project of Bacillus galactosidilyticus PL133.</title>
        <authorList>
            <person name="Gaiero J."/>
            <person name="Nicol R."/>
            <person name="Habash M."/>
        </authorList>
    </citation>
    <scope>NUCLEOTIDE SEQUENCE [LARGE SCALE GENOMIC DNA]</scope>
    <source>
        <strain evidence="11 12">PL133</strain>
    </source>
</reference>
<dbReference type="GO" id="GO:0044781">
    <property type="term" value="P:bacterial-type flagellum organization"/>
    <property type="evidence" value="ECO:0007669"/>
    <property type="project" value="UniProtKB-KW"/>
</dbReference>
<keyword evidence="8" id="KW-0653">Protein transport</keyword>
<dbReference type="NCBIfam" id="TIGR02473">
    <property type="entry name" value="flagell_FliJ"/>
    <property type="match status" value="1"/>
</dbReference>
<dbReference type="Pfam" id="PF02050">
    <property type="entry name" value="FliJ"/>
    <property type="match status" value="1"/>
</dbReference>
<evidence type="ECO:0000256" key="5">
    <source>
        <dbReference type="ARBA" id="ARBA00022475"/>
    </source>
</evidence>
<dbReference type="GO" id="GO:0005886">
    <property type="term" value="C:plasma membrane"/>
    <property type="evidence" value="ECO:0007669"/>
    <property type="project" value="UniProtKB-SubCell"/>
</dbReference>
<dbReference type="GO" id="GO:0071973">
    <property type="term" value="P:bacterial-type flagellum-dependent cell motility"/>
    <property type="evidence" value="ECO:0007669"/>
    <property type="project" value="InterPro"/>
</dbReference>
<evidence type="ECO:0000313" key="11">
    <source>
        <dbReference type="EMBL" id="KRG09755.1"/>
    </source>
</evidence>
<dbReference type="GO" id="GO:0006935">
    <property type="term" value="P:chemotaxis"/>
    <property type="evidence" value="ECO:0007669"/>
    <property type="project" value="UniProtKB-KW"/>
</dbReference>
<evidence type="ECO:0000256" key="10">
    <source>
        <dbReference type="ARBA" id="ARBA00023225"/>
    </source>
</evidence>
<name>A0A0Q9XN98_9BACI</name>
<proteinExistence type="inferred from homology"/>
<evidence type="ECO:0000256" key="2">
    <source>
        <dbReference type="ARBA" id="ARBA00010004"/>
    </source>
</evidence>
<keyword evidence="7" id="KW-1005">Bacterial flagellum biogenesis</keyword>
<evidence type="ECO:0000256" key="4">
    <source>
        <dbReference type="ARBA" id="ARBA00022448"/>
    </source>
</evidence>
<dbReference type="PATRIC" id="fig|217031.4.peg.7311"/>
<evidence type="ECO:0000256" key="1">
    <source>
        <dbReference type="ARBA" id="ARBA00004413"/>
    </source>
</evidence>
<keyword evidence="4" id="KW-0813">Transport</keyword>
<dbReference type="Gene3D" id="1.10.287.1700">
    <property type="match status" value="1"/>
</dbReference>
<sequence>MSFQYKFQKILTLKEREKDESLHIYQESVKKFTAAAEHLYDLLKKKEDLEQFQSEELANGLSVDKIRHYQYFISNLEKSIEHAQGLVIHARNTMNWHEEKLKESNIEVKKYEKLKENSYQAYMEVFNRTENLNLDEFSQRQYFFRGGS</sequence>
<evidence type="ECO:0000256" key="7">
    <source>
        <dbReference type="ARBA" id="ARBA00022795"/>
    </source>
</evidence>
<dbReference type="Proteomes" id="UP000053881">
    <property type="component" value="Unassembled WGS sequence"/>
</dbReference>
<evidence type="ECO:0000256" key="9">
    <source>
        <dbReference type="ARBA" id="ARBA00023136"/>
    </source>
</evidence>
<keyword evidence="5" id="KW-1003">Cell membrane</keyword>
<organism evidence="11 12">
    <name type="scientific">Lederbergia galactosidilytica</name>
    <dbReference type="NCBI Taxonomy" id="217031"/>
    <lineage>
        <taxon>Bacteria</taxon>
        <taxon>Bacillati</taxon>
        <taxon>Bacillota</taxon>
        <taxon>Bacilli</taxon>
        <taxon>Bacillales</taxon>
        <taxon>Bacillaceae</taxon>
        <taxon>Lederbergia</taxon>
    </lineage>
</organism>
<dbReference type="GO" id="GO:0015031">
    <property type="term" value="P:protein transport"/>
    <property type="evidence" value="ECO:0007669"/>
    <property type="project" value="UniProtKB-KW"/>
</dbReference>
<evidence type="ECO:0000256" key="8">
    <source>
        <dbReference type="ARBA" id="ARBA00022927"/>
    </source>
</evidence>
<protein>
    <recommendedName>
        <fullName evidence="3">Flagellar FliJ protein</fullName>
    </recommendedName>
</protein>
<keyword evidence="11" id="KW-0966">Cell projection</keyword>
<comment type="caution">
    <text evidence="11">The sequence shown here is derived from an EMBL/GenBank/DDBJ whole genome shotgun (WGS) entry which is preliminary data.</text>
</comment>
<dbReference type="EMBL" id="LGPB01000137">
    <property type="protein sequence ID" value="KRG09755.1"/>
    <property type="molecule type" value="Genomic_DNA"/>
</dbReference>
<gene>
    <name evidence="11" type="primary">fliJ</name>
    <name evidence="11" type="ORF">ACA29_21520</name>
</gene>
<dbReference type="AlphaFoldDB" id="A0A0Q9XN98"/>